<comment type="caution">
    <text evidence="2">The sequence shown here is derived from an EMBL/GenBank/DDBJ whole genome shotgun (WGS) entry which is preliminary data.</text>
</comment>
<keyword evidence="3" id="KW-1185">Reference proteome</keyword>
<dbReference type="Proteomes" id="UP000553776">
    <property type="component" value="Unassembled WGS sequence"/>
</dbReference>
<organism evidence="2 3">
    <name type="scientific">Cohnella xylanilytica</name>
    <dbReference type="NCBI Taxonomy" id="557555"/>
    <lineage>
        <taxon>Bacteria</taxon>
        <taxon>Bacillati</taxon>
        <taxon>Bacillota</taxon>
        <taxon>Bacilli</taxon>
        <taxon>Bacillales</taxon>
        <taxon>Paenibacillaceae</taxon>
        <taxon>Cohnella</taxon>
    </lineage>
</organism>
<feature type="compositionally biased region" description="Basic and acidic residues" evidence="1">
    <location>
        <begin position="38"/>
        <end position="47"/>
    </location>
</feature>
<proteinExistence type="predicted"/>
<dbReference type="EMBL" id="JACJVR010000128">
    <property type="protein sequence ID" value="MBB6695435.1"/>
    <property type="molecule type" value="Genomic_DNA"/>
</dbReference>
<accession>A0A841U4E2</accession>
<evidence type="ECO:0000313" key="3">
    <source>
        <dbReference type="Proteomes" id="UP000553776"/>
    </source>
</evidence>
<gene>
    <name evidence="2" type="ORF">H7B90_28970</name>
</gene>
<evidence type="ECO:0000313" key="2">
    <source>
        <dbReference type="EMBL" id="MBB6695435.1"/>
    </source>
</evidence>
<sequence length="68" mass="7526">MAKTMAAPSGFRFGRIGGELRFAERIRRESAFASARLRPSEASERAPRRGAAPICPFGQDDMPMREAQ</sequence>
<feature type="region of interest" description="Disordered" evidence="1">
    <location>
        <begin position="36"/>
        <end position="68"/>
    </location>
</feature>
<dbReference type="AlphaFoldDB" id="A0A841U4E2"/>
<protein>
    <submittedName>
        <fullName evidence="2">Uncharacterized protein</fullName>
    </submittedName>
</protein>
<evidence type="ECO:0000256" key="1">
    <source>
        <dbReference type="SAM" id="MobiDB-lite"/>
    </source>
</evidence>
<dbReference type="RefSeq" id="WP_185139386.1">
    <property type="nucleotide sequence ID" value="NZ_JACJVR010000128.1"/>
</dbReference>
<name>A0A841U4E2_9BACL</name>
<reference evidence="2 3" key="1">
    <citation type="submission" date="2020-08" db="EMBL/GenBank/DDBJ databases">
        <title>Cohnella phylogeny.</title>
        <authorList>
            <person name="Dunlap C."/>
        </authorList>
    </citation>
    <scope>NUCLEOTIDE SEQUENCE [LARGE SCALE GENOMIC DNA]</scope>
    <source>
        <strain evidence="2 3">DSM 25239</strain>
    </source>
</reference>